<dbReference type="AlphaFoldDB" id="A0A0A9C7V3"/>
<protein>
    <submittedName>
        <fullName evidence="1">Uncharacterized protein</fullName>
    </submittedName>
</protein>
<reference evidence="1" key="2">
    <citation type="journal article" date="2015" name="Data Brief">
        <title>Shoot transcriptome of the giant reed, Arundo donax.</title>
        <authorList>
            <person name="Barrero R.A."/>
            <person name="Guerrero F.D."/>
            <person name="Moolhuijzen P."/>
            <person name="Goolsby J.A."/>
            <person name="Tidwell J."/>
            <person name="Bellgard S.E."/>
            <person name="Bellgard M.I."/>
        </authorList>
    </citation>
    <scope>NUCLEOTIDE SEQUENCE</scope>
    <source>
        <tissue evidence="1">Shoot tissue taken approximately 20 cm above the soil surface</tissue>
    </source>
</reference>
<proteinExistence type="predicted"/>
<sequence>MEVNFKKSASCSEFSKTSWKLLGISLRNHT</sequence>
<name>A0A0A9C7V3_ARUDO</name>
<accession>A0A0A9C7V3</accession>
<evidence type="ECO:0000313" key="1">
    <source>
        <dbReference type="EMBL" id="JAD72394.1"/>
    </source>
</evidence>
<reference evidence="1" key="1">
    <citation type="submission" date="2014-09" db="EMBL/GenBank/DDBJ databases">
        <authorList>
            <person name="Magalhaes I.L.F."/>
            <person name="Oliveira U."/>
            <person name="Santos F.R."/>
            <person name="Vidigal T.H.D.A."/>
            <person name="Brescovit A.D."/>
            <person name="Santos A.J."/>
        </authorList>
    </citation>
    <scope>NUCLEOTIDE SEQUENCE</scope>
    <source>
        <tissue evidence="1">Shoot tissue taken approximately 20 cm above the soil surface</tissue>
    </source>
</reference>
<dbReference type="EMBL" id="GBRH01225501">
    <property type="protein sequence ID" value="JAD72394.1"/>
    <property type="molecule type" value="Transcribed_RNA"/>
</dbReference>
<organism evidence="1">
    <name type="scientific">Arundo donax</name>
    <name type="common">Giant reed</name>
    <name type="synonym">Donax arundinaceus</name>
    <dbReference type="NCBI Taxonomy" id="35708"/>
    <lineage>
        <taxon>Eukaryota</taxon>
        <taxon>Viridiplantae</taxon>
        <taxon>Streptophyta</taxon>
        <taxon>Embryophyta</taxon>
        <taxon>Tracheophyta</taxon>
        <taxon>Spermatophyta</taxon>
        <taxon>Magnoliopsida</taxon>
        <taxon>Liliopsida</taxon>
        <taxon>Poales</taxon>
        <taxon>Poaceae</taxon>
        <taxon>PACMAD clade</taxon>
        <taxon>Arundinoideae</taxon>
        <taxon>Arundineae</taxon>
        <taxon>Arundo</taxon>
    </lineage>
</organism>